<keyword evidence="6" id="KW-0479">Metal-binding</keyword>
<evidence type="ECO:0000256" key="7">
    <source>
        <dbReference type="ARBA" id="ARBA00022801"/>
    </source>
</evidence>
<dbReference type="PANTHER" id="PTHR12629">
    <property type="entry name" value="DIPHOSPHOINOSITOL POLYPHOSPHATE PHOSPHOHYDROLASE"/>
    <property type="match status" value="1"/>
</dbReference>
<evidence type="ECO:0000256" key="6">
    <source>
        <dbReference type="ARBA" id="ARBA00022723"/>
    </source>
</evidence>
<evidence type="ECO:0000256" key="3">
    <source>
        <dbReference type="ARBA" id="ARBA00008266"/>
    </source>
</evidence>
<evidence type="ECO:0000256" key="5">
    <source>
        <dbReference type="ARBA" id="ARBA00022490"/>
    </source>
</evidence>
<dbReference type="CDD" id="cd04666">
    <property type="entry name" value="NUDIX_DIPP2_like_Nudt4"/>
    <property type="match status" value="1"/>
</dbReference>
<keyword evidence="7" id="KW-0378">Hydrolase</keyword>
<evidence type="ECO:0000256" key="4">
    <source>
        <dbReference type="ARBA" id="ARBA00012527"/>
    </source>
</evidence>
<keyword evidence="5" id="KW-0963">Cytoplasm</keyword>
<dbReference type="InterPro" id="IPR020476">
    <property type="entry name" value="Nudix_hydrolase"/>
</dbReference>
<dbReference type="Gene3D" id="3.90.79.10">
    <property type="entry name" value="Nucleoside Triphosphate Pyrophosphohydrolase"/>
    <property type="match status" value="1"/>
</dbReference>
<dbReference type="InterPro" id="IPR020084">
    <property type="entry name" value="NUDIX_hydrolase_CS"/>
</dbReference>
<reference evidence="10" key="1">
    <citation type="submission" date="2020-11" db="EMBL/GenBank/DDBJ databases">
        <authorList>
            <person name="Tran Van P."/>
        </authorList>
    </citation>
    <scope>NUCLEOTIDE SEQUENCE</scope>
</reference>
<feature type="non-terminal residue" evidence="10">
    <location>
        <position position="1"/>
    </location>
</feature>
<proteinExistence type="inferred from homology"/>
<comment type="subcellular location">
    <subcellularLocation>
        <location evidence="2">Cytoplasm</location>
    </subcellularLocation>
</comment>
<dbReference type="PROSITE" id="PS00893">
    <property type="entry name" value="NUDIX_BOX"/>
    <property type="match status" value="1"/>
</dbReference>
<protein>
    <recommendedName>
        <fullName evidence="4">diphosphoinositol-polyphosphate diphosphatase</fullName>
        <ecNumber evidence="4">3.6.1.52</ecNumber>
    </recommendedName>
</protein>
<organism evidence="10">
    <name type="scientific">Cyprideis torosa</name>
    <dbReference type="NCBI Taxonomy" id="163714"/>
    <lineage>
        <taxon>Eukaryota</taxon>
        <taxon>Metazoa</taxon>
        <taxon>Ecdysozoa</taxon>
        <taxon>Arthropoda</taxon>
        <taxon>Crustacea</taxon>
        <taxon>Oligostraca</taxon>
        <taxon>Ostracoda</taxon>
        <taxon>Podocopa</taxon>
        <taxon>Podocopida</taxon>
        <taxon>Cytherocopina</taxon>
        <taxon>Cytheroidea</taxon>
        <taxon>Cytherideidae</taxon>
        <taxon>Cyprideis</taxon>
    </lineage>
</organism>
<evidence type="ECO:0000256" key="9">
    <source>
        <dbReference type="ARBA" id="ARBA00033994"/>
    </source>
</evidence>
<dbReference type="GO" id="GO:0000298">
    <property type="term" value="F:endopolyphosphatase activity"/>
    <property type="evidence" value="ECO:0007669"/>
    <property type="project" value="TreeGrafter"/>
</dbReference>
<dbReference type="GO" id="GO:0005737">
    <property type="term" value="C:cytoplasm"/>
    <property type="evidence" value="ECO:0007669"/>
    <property type="project" value="UniProtKB-SubCell"/>
</dbReference>
<dbReference type="GO" id="GO:1901909">
    <property type="term" value="P:diadenosine hexaphosphate catabolic process"/>
    <property type="evidence" value="ECO:0007669"/>
    <property type="project" value="TreeGrafter"/>
</dbReference>
<dbReference type="PANTHER" id="PTHR12629:SF0">
    <property type="entry name" value="DIPHOSPHOINOSITOL-POLYPHOSPHATE DIPHOSPHATASE"/>
    <property type="match status" value="1"/>
</dbReference>
<dbReference type="GO" id="GO:0046872">
    <property type="term" value="F:metal ion binding"/>
    <property type="evidence" value="ECO:0007669"/>
    <property type="project" value="UniProtKB-KW"/>
</dbReference>
<dbReference type="InterPro" id="IPR047198">
    <property type="entry name" value="DDP-like_NUDIX"/>
</dbReference>
<dbReference type="GO" id="GO:0034432">
    <property type="term" value="F:bis(5'-adenosyl)-pentaphosphatase activity"/>
    <property type="evidence" value="ECO:0007669"/>
    <property type="project" value="TreeGrafter"/>
</dbReference>
<dbReference type="GO" id="GO:0071543">
    <property type="term" value="P:diphosphoinositol polyphosphate metabolic process"/>
    <property type="evidence" value="ECO:0007669"/>
    <property type="project" value="TreeGrafter"/>
</dbReference>
<dbReference type="EC" id="3.6.1.52" evidence="4"/>
<dbReference type="GO" id="GO:1901907">
    <property type="term" value="P:diadenosine pentaphosphate catabolic process"/>
    <property type="evidence" value="ECO:0007669"/>
    <property type="project" value="TreeGrafter"/>
</dbReference>
<dbReference type="GO" id="GO:1901911">
    <property type="term" value="P:adenosine 5'-(hexahydrogen pentaphosphate) catabolic process"/>
    <property type="evidence" value="ECO:0007669"/>
    <property type="project" value="TreeGrafter"/>
</dbReference>
<dbReference type="GO" id="GO:0034431">
    <property type="term" value="F:bis(5'-adenosyl)-hexaphosphatase activity"/>
    <property type="evidence" value="ECO:0007669"/>
    <property type="project" value="TreeGrafter"/>
</dbReference>
<evidence type="ECO:0000256" key="1">
    <source>
        <dbReference type="ARBA" id="ARBA00001946"/>
    </source>
</evidence>
<dbReference type="GO" id="GO:0005634">
    <property type="term" value="C:nucleus"/>
    <property type="evidence" value="ECO:0007669"/>
    <property type="project" value="TreeGrafter"/>
</dbReference>
<dbReference type="EMBL" id="OB669808">
    <property type="protein sequence ID" value="CAD7234780.1"/>
    <property type="molecule type" value="Genomic_DNA"/>
</dbReference>
<dbReference type="GO" id="GO:0008486">
    <property type="term" value="F:diphosphoinositol-polyphosphate diphosphatase activity"/>
    <property type="evidence" value="ECO:0007669"/>
    <property type="project" value="UniProtKB-EC"/>
</dbReference>
<dbReference type="PRINTS" id="PR00502">
    <property type="entry name" value="NUDIXFAMILY"/>
</dbReference>
<dbReference type="OrthoDB" id="2011998at2759"/>
<evidence type="ECO:0000313" key="10">
    <source>
        <dbReference type="EMBL" id="CAD7234780.1"/>
    </source>
</evidence>
<accession>A0A7R8ZSF1</accession>
<evidence type="ECO:0000256" key="2">
    <source>
        <dbReference type="ARBA" id="ARBA00004496"/>
    </source>
</evidence>
<dbReference type="PROSITE" id="PS51462">
    <property type="entry name" value="NUDIX"/>
    <property type="match status" value="1"/>
</dbReference>
<dbReference type="InterPro" id="IPR000086">
    <property type="entry name" value="NUDIX_hydrolase_dom"/>
</dbReference>
<dbReference type="FunFam" id="3.90.79.10:FF:000002">
    <property type="entry name" value="diphosphoinositol polyphosphate phosphohydrolase 1"/>
    <property type="match status" value="1"/>
</dbReference>
<dbReference type="SUPFAM" id="SSF55811">
    <property type="entry name" value="Nudix"/>
    <property type="match status" value="1"/>
</dbReference>
<dbReference type="AlphaFoldDB" id="A0A7R8ZSF1"/>
<name>A0A7R8ZSF1_9CRUS</name>
<dbReference type="Pfam" id="PF00293">
    <property type="entry name" value="NUDIX"/>
    <property type="match status" value="1"/>
</dbReference>
<comment type="cofactor">
    <cofactor evidence="1">
        <name>Mg(2+)</name>
        <dbReference type="ChEBI" id="CHEBI:18420"/>
    </cofactor>
</comment>
<gene>
    <name evidence="10" type="ORF">CTOB1V02_LOCUS12596</name>
</gene>
<sequence length="123" mass="13813">MAVPSPALCHDVRPKENSIRMYDEEGYVKRAACICVRNEAETEVLLVTSSRRDGQWIIPGGGVEPEENFSEAAIREVAEEAGVKGRLGRCLGVFENEERKSRTSVFVLLVTEELSEWEDSQRI</sequence>
<comment type="catalytic activity">
    <reaction evidence="9">
        <text>diphospho-myo-inositol polyphosphate + H2O = myo-inositol polyphosphate + phosphate.</text>
        <dbReference type="EC" id="3.6.1.52"/>
    </reaction>
</comment>
<keyword evidence="8" id="KW-0460">Magnesium</keyword>
<dbReference type="InterPro" id="IPR015797">
    <property type="entry name" value="NUDIX_hydrolase-like_dom_sf"/>
</dbReference>
<comment type="similarity">
    <text evidence="3">Belongs to the Nudix hydrolase family. DIPP subfamily.</text>
</comment>
<evidence type="ECO:0000256" key="8">
    <source>
        <dbReference type="ARBA" id="ARBA00022842"/>
    </source>
</evidence>